<dbReference type="AlphaFoldDB" id="A0A6C2U9R6"/>
<dbReference type="InterPro" id="IPR017850">
    <property type="entry name" value="Alkaline_phosphatase_core_sf"/>
</dbReference>
<gene>
    <name evidence="5" type="primary">atsA_265</name>
    <name evidence="5" type="ORF">PDESU_05058</name>
</gene>
<comment type="similarity">
    <text evidence="1">Belongs to the sulfatase family.</text>
</comment>
<name>A0A6C2U9R6_PONDE</name>
<keyword evidence="6" id="KW-1185">Reference proteome</keyword>
<keyword evidence="3" id="KW-0732">Signal</keyword>
<protein>
    <submittedName>
        <fullName evidence="5">Arylsulfatase</fullName>
    </submittedName>
</protein>
<sequence length="530" mass="61187">MKRTFIKGWLIAGSLVASAVQASQRPNIIFIFSDDHTRQAIGAYGGPLAKLNPTPNIDRLFHEGMRFDHFYVENSICAPSRATLLTGKMSHKHGKIDNSGPFNHRQQTFPKLLQQGGYQTAIFGKTHLDGDIEGFDHWEVLPGQGNYYQPEFITSSGRIVEQGYVADVITRKSLDWLKQRDADKPFMLMIHHKGTHRNWCPALRHLNVFKDADVPLPQSFNDDYCTRTTAAHDQTLSIRDNMKLDNDLKVLTDTIRRQRQKKYSKRKNLPSGDSGSYFRMTPEQQKAWDAAYEPENQAFLANKPNGEALAEWKYRRYLKDYLRTALSIDESVGQVLDYLKANGLDENTVVMYSSDQGFYLGEHGWFDKRFMYQESFSTPMLARWPSKIRAGTVNTDLCQNIDFSETFLDLAGAQIPEDMQGRSLLPLFSGETPNDWRSSLYYHYYEYPGPHNVRRHEGIFDKRFKLIRFYGKDVPGGEEWEFYDLKNDPDELLNMYGNPECQERVVLLKQELNRLKTSYQIGVPPPQINQ</sequence>
<dbReference type="PANTHER" id="PTHR43108:SF6">
    <property type="entry name" value="N-SULPHOGLUCOSAMINE SULPHOHYDROLASE"/>
    <property type="match status" value="1"/>
</dbReference>
<dbReference type="CDD" id="cd16031">
    <property type="entry name" value="G6S_like"/>
    <property type="match status" value="1"/>
</dbReference>
<evidence type="ECO:0000256" key="2">
    <source>
        <dbReference type="ARBA" id="ARBA00022801"/>
    </source>
</evidence>
<dbReference type="EMBL" id="CAAHFG010000003">
    <property type="protein sequence ID" value="VGO16467.1"/>
    <property type="molecule type" value="Genomic_DNA"/>
</dbReference>
<dbReference type="Gene3D" id="3.40.720.10">
    <property type="entry name" value="Alkaline Phosphatase, subunit A"/>
    <property type="match status" value="1"/>
</dbReference>
<accession>A0A6C2U9R6</accession>
<dbReference type="PANTHER" id="PTHR43108">
    <property type="entry name" value="N-ACETYLGLUCOSAMINE-6-SULFATASE FAMILY MEMBER"/>
    <property type="match status" value="1"/>
</dbReference>
<feature type="chain" id="PRO_5028831706" evidence="3">
    <location>
        <begin position="23"/>
        <end position="530"/>
    </location>
</feature>
<dbReference type="SUPFAM" id="SSF53649">
    <property type="entry name" value="Alkaline phosphatase-like"/>
    <property type="match status" value="1"/>
</dbReference>
<evidence type="ECO:0000313" key="5">
    <source>
        <dbReference type="EMBL" id="VGO16467.1"/>
    </source>
</evidence>
<dbReference type="InterPro" id="IPR024607">
    <property type="entry name" value="Sulfatase_CS"/>
</dbReference>
<dbReference type="RefSeq" id="WP_136081968.1">
    <property type="nucleotide sequence ID" value="NZ_CAAHFG010000003.1"/>
</dbReference>
<reference evidence="5 6" key="1">
    <citation type="submission" date="2019-04" db="EMBL/GenBank/DDBJ databases">
        <authorList>
            <person name="Van Vliet M D."/>
        </authorList>
    </citation>
    <scope>NUCLEOTIDE SEQUENCE [LARGE SCALE GENOMIC DNA]</scope>
    <source>
        <strain evidence="5 6">F1</strain>
    </source>
</reference>
<feature type="signal peptide" evidence="3">
    <location>
        <begin position="1"/>
        <end position="22"/>
    </location>
</feature>
<proteinExistence type="inferred from homology"/>
<dbReference type="GO" id="GO:0016787">
    <property type="term" value="F:hydrolase activity"/>
    <property type="evidence" value="ECO:0007669"/>
    <property type="project" value="UniProtKB-KW"/>
</dbReference>
<evidence type="ECO:0000259" key="4">
    <source>
        <dbReference type="Pfam" id="PF16347"/>
    </source>
</evidence>
<evidence type="ECO:0000256" key="1">
    <source>
        <dbReference type="ARBA" id="ARBA00008779"/>
    </source>
</evidence>
<feature type="domain" description="N-sulphoglucosamine sulphohydrolase C-terminal" evidence="4">
    <location>
        <begin position="361"/>
        <end position="516"/>
    </location>
</feature>
<dbReference type="InterPro" id="IPR032506">
    <property type="entry name" value="SGSH_C"/>
</dbReference>
<dbReference type="Proteomes" id="UP000366872">
    <property type="component" value="Unassembled WGS sequence"/>
</dbReference>
<keyword evidence="2" id="KW-0378">Hydrolase</keyword>
<dbReference type="PROSITE" id="PS00523">
    <property type="entry name" value="SULFATASE_1"/>
    <property type="match status" value="1"/>
</dbReference>
<dbReference type="Pfam" id="PF16347">
    <property type="entry name" value="SGSH_C"/>
    <property type="match status" value="1"/>
</dbReference>
<evidence type="ECO:0000313" key="6">
    <source>
        <dbReference type="Proteomes" id="UP000366872"/>
    </source>
</evidence>
<evidence type="ECO:0000256" key="3">
    <source>
        <dbReference type="SAM" id="SignalP"/>
    </source>
</evidence>
<organism evidence="5 6">
    <name type="scientific">Pontiella desulfatans</name>
    <dbReference type="NCBI Taxonomy" id="2750659"/>
    <lineage>
        <taxon>Bacteria</taxon>
        <taxon>Pseudomonadati</taxon>
        <taxon>Kiritimatiellota</taxon>
        <taxon>Kiritimatiellia</taxon>
        <taxon>Kiritimatiellales</taxon>
        <taxon>Pontiellaceae</taxon>
        <taxon>Pontiella</taxon>
    </lineage>
</organism>